<sequence>MALVLITAPTTEPISLSVAKGHLRIDSPAFEDDITTTQTIAPDNHSISTVTGTGVDVLGSKVVVNLLSGNNGTSGTVDAKLQDSDDNSTFTDVTDGAFTQVTEANDNATQELTYVGTKQYLRVLAVVATAACDFAATIVEDAVTGSEDTLLTNLIKAARFYCEDFQKRAYITQTWELWLDRFPRVDFIEIPLPMLQSITSVKYFDVDDTEAPFSSGSYFVDTKSEPGRVALNFGEQWPTTTLRPANGVVVRFVAGYGDAASNVPESIRQAILLTLGNWYENREAVVSGSMNELPIGAKALLQQDRIFKF</sequence>
<dbReference type="InterPro" id="IPR006450">
    <property type="entry name" value="Phage_HK97_gp6-like"/>
</dbReference>
<protein>
    <recommendedName>
        <fullName evidence="2">Phage gp6-like head-tail connector protein</fullName>
    </recommendedName>
</protein>
<dbReference type="Gene3D" id="1.10.3230.30">
    <property type="entry name" value="Phage gp6-like head-tail connector protein"/>
    <property type="match status" value="1"/>
</dbReference>
<organism evidence="1">
    <name type="scientific">marine sediment metagenome</name>
    <dbReference type="NCBI Taxonomy" id="412755"/>
    <lineage>
        <taxon>unclassified sequences</taxon>
        <taxon>metagenomes</taxon>
        <taxon>ecological metagenomes</taxon>
    </lineage>
</organism>
<dbReference type="AlphaFoldDB" id="A0A0F9LTM2"/>
<accession>A0A0F9LTM2</accession>
<dbReference type="InterPro" id="IPR011738">
    <property type="entry name" value="Phage_CHP"/>
</dbReference>
<evidence type="ECO:0000313" key="1">
    <source>
        <dbReference type="EMBL" id="KKM90426.1"/>
    </source>
</evidence>
<dbReference type="EMBL" id="LAZR01006673">
    <property type="protein sequence ID" value="KKM90426.1"/>
    <property type="molecule type" value="Genomic_DNA"/>
</dbReference>
<dbReference type="NCBIfam" id="TIGR01560">
    <property type="entry name" value="put_DNA_pack"/>
    <property type="match status" value="1"/>
</dbReference>
<gene>
    <name evidence="1" type="ORF">LCGC14_1238730</name>
</gene>
<proteinExistence type="predicted"/>
<reference evidence="1" key="1">
    <citation type="journal article" date="2015" name="Nature">
        <title>Complex archaea that bridge the gap between prokaryotes and eukaryotes.</title>
        <authorList>
            <person name="Spang A."/>
            <person name="Saw J.H."/>
            <person name="Jorgensen S.L."/>
            <person name="Zaremba-Niedzwiedzka K."/>
            <person name="Martijn J."/>
            <person name="Lind A.E."/>
            <person name="van Eijk R."/>
            <person name="Schleper C."/>
            <person name="Guy L."/>
            <person name="Ettema T.J."/>
        </authorList>
    </citation>
    <scope>NUCLEOTIDE SEQUENCE</scope>
</reference>
<name>A0A0F9LTM2_9ZZZZ</name>
<dbReference type="CDD" id="cd08054">
    <property type="entry name" value="gp6"/>
    <property type="match status" value="1"/>
</dbReference>
<comment type="caution">
    <text evidence="1">The sequence shown here is derived from an EMBL/GenBank/DDBJ whole genome shotgun (WGS) entry which is preliminary data.</text>
</comment>
<evidence type="ECO:0008006" key="2">
    <source>
        <dbReference type="Google" id="ProtNLM"/>
    </source>
</evidence>
<dbReference type="NCBIfam" id="TIGR02215">
    <property type="entry name" value="phage_chp_gp8"/>
    <property type="match status" value="1"/>
</dbReference>